<sequence length="77" mass="8790">MVTVLRLSGMRFVIYTDDHEPAHVHVHGDGEARIDIVTLTALSNRGMSKRDLARALQAVRDHQQMFLEKWGEIHGRV</sequence>
<comment type="caution">
    <text evidence="1">The sequence shown here is derived from an EMBL/GenBank/DDBJ whole genome shotgun (WGS) entry which is preliminary data.</text>
</comment>
<evidence type="ECO:0000313" key="1">
    <source>
        <dbReference type="EMBL" id="GLQ10227.1"/>
    </source>
</evidence>
<name>A0ABQ5UFR2_9HYPH</name>
<gene>
    <name evidence="1" type="ORF">GCM10007913_21590</name>
</gene>
<dbReference type="Pfam" id="PF13711">
    <property type="entry name" value="DUF4160"/>
    <property type="match status" value="1"/>
</dbReference>
<evidence type="ECO:0008006" key="3">
    <source>
        <dbReference type="Google" id="ProtNLM"/>
    </source>
</evidence>
<protein>
    <recommendedName>
        <fullName evidence="3">DUF4160 domain-containing protein</fullName>
    </recommendedName>
</protein>
<evidence type="ECO:0000313" key="2">
    <source>
        <dbReference type="Proteomes" id="UP001161406"/>
    </source>
</evidence>
<proteinExistence type="predicted"/>
<dbReference type="InterPro" id="IPR025427">
    <property type="entry name" value="DUF4160"/>
</dbReference>
<dbReference type="Proteomes" id="UP001161406">
    <property type="component" value="Unassembled WGS sequence"/>
</dbReference>
<dbReference type="RefSeq" id="WP_284390666.1">
    <property type="nucleotide sequence ID" value="NZ_BSNG01000001.1"/>
</dbReference>
<reference evidence="1" key="1">
    <citation type="journal article" date="2014" name="Int. J. Syst. Evol. Microbiol.">
        <title>Complete genome of a new Firmicutes species belonging to the dominant human colonic microbiota ('Ruminococcus bicirculans') reveals two chromosomes and a selective capacity to utilize plant glucans.</title>
        <authorList>
            <consortium name="NISC Comparative Sequencing Program"/>
            <person name="Wegmann U."/>
            <person name="Louis P."/>
            <person name="Goesmann A."/>
            <person name="Henrissat B."/>
            <person name="Duncan S.H."/>
            <person name="Flint H.J."/>
        </authorList>
    </citation>
    <scope>NUCLEOTIDE SEQUENCE</scope>
    <source>
        <strain evidence="1">NBRC 103855</strain>
    </source>
</reference>
<keyword evidence="2" id="KW-1185">Reference proteome</keyword>
<reference evidence="1" key="2">
    <citation type="submission" date="2023-01" db="EMBL/GenBank/DDBJ databases">
        <title>Draft genome sequence of Devosia yakushimensis strain NBRC 103855.</title>
        <authorList>
            <person name="Sun Q."/>
            <person name="Mori K."/>
        </authorList>
    </citation>
    <scope>NUCLEOTIDE SEQUENCE</scope>
    <source>
        <strain evidence="1">NBRC 103855</strain>
    </source>
</reference>
<dbReference type="EMBL" id="BSNG01000001">
    <property type="protein sequence ID" value="GLQ10227.1"/>
    <property type="molecule type" value="Genomic_DNA"/>
</dbReference>
<organism evidence="1 2">
    <name type="scientific">Devosia yakushimensis</name>
    <dbReference type="NCBI Taxonomy" id="470028"/>
    <lineage>
        <taxon>Bacteria</taxon>
        <taxon>Pseudomonadati</taxon>
        <taxon>Pseudomonadota</taxon>
        <taxon>Alphaproteobacteria</taxon>
        <taxon>Hyphomicrobiales</taxon>
        <taxon>Devosiaceae</taxon>
        <taxon>Devosia</taxon>
    </lineage>
</organism>
<accession>A0ABQ5UFR2</accession>